<comment type="caution">
    <text evidence="9">The sequence shown here is derived from an EMBL/GenBank/DDBJ whole genome shotgun (WGS) entry which is preliminary data.</text>
</comment>
<evidence type="ECO:0000256" key="6">
    <source>
        <dbReference type="ARBA" id="ARBA00023136"/>
    </source>
</evidence>
<dbReference type="AlphaFoldDB" id="A0A7W8XXS5"/>
<evidence type="ECO:0000313" key="10">
    <source>
        <dbReference type="Proteomes" id="UP000549882"/>
    </source>
</evidence>
<evidence type="ECO:0000256" key="4">
    <source>
        <dbReference type="ARBA" id="ARBA00022692"/>
    </source>
</evidence>
<feature type="transmembrane region" description="Helical" evidence="7">
    <location>
        <begin position="117"/>
        <end position="139"/>
    </location>
</feature>
<comment type="subcellular location">
    <subcellularLocation>
        <location evidence="1 7">Cell membrane</location>
        <topology evidence="1 7">Multi-pass membrane protein</topology>
    </subcellularLocation>
</comment>
<evidence type="ECO:0000256" key="3">
    <source>
        <dbReference type="ARBA" id="ARBA00022475"/>
    </source>
</evidence>
<comment type="similarity">
    <text evidence="7">Belongs to the binding-protein-dependent transport system permease family.</text>
</comment>
<evidence type="ECO:0000259" key="8">
    <source>
        <dbReference type="PROSITE" id="PS50928"/>
    </source>
</evidence>
<dbReference type="CDD" id="cd06261">
    <property type="entry name" value="TM_PBP2"/>
    <property type="match status" value="1"/>
</dbReference>
<accession>A0A7W8XXS5</accession>
<feature type="transmembrane region" description="Helical" evidence="7">
    <location>
        <begin position="145"/>
        <end position="167"/>
    </location>
</feature>
<feature type="domain" description="ABC transmembrane type-1" evidence="8">
    <location>
        <begin position="79"/>
        <end position="263"/>
    </location>
</feature>
<dbReference type="Gene3D" id="1.10.3720.10">
    <property type="entry name" value="MetI-like"/>
    <property type="match status" value="1"/>
</dbReference>
<dbReference type="PANTHER" id="PTHR30151">
    <property type="entry name" value="ALKANE SULFONATE ABC TRANSPORTER-RELATED, MEMBRANE SUBUNIT"/>
    <property type="match status" value="1"/>
</dbReference>
<dbReference type="InterPro" id="IPR000515">
    <property type="entry name" value="MetI-like"/>
</dbReference>
<dbReference type="PANTHER" id="PTHR30151:SF0">
    <property type="entry name" value="ABC TRANSPORTER PERMEASE PROTEIN MJ0413-RELATED"/>
    <property type="match status" value="1"/>
</dbReference>
<evidence type="ECO:0000256" key="2">
    <source>
        <dbReference type="ARBA" id="ARBA00022448"/>
    </source>
</evidence>
<feature type="transmembrane region" description="Helical" evidence="7">
    <location>
        <begin position="83"/>
        <end position="105"/>
    </location>
</feature>
<dbReference type="RefSeq" id="WP_183940672.1">
    <property type="nucleotide sequence ID" value="NZ_JACHBI010000019.1"/>
</dbReference>
<dbReference type="GO" id="GO:0055085">
    <property type="term" value="P:transmembrane transport"/>
    <property type="evidence" value="ECO:0007669"/>
    <property type="project" value="InterPro"/>
</dbReference>
<keyword evidence="5 7" id="KW-1133">Transmembrane helix</keyword>
<keyword evidence="2 7" id="KW-0813">Transport</keyword>
<gene>
    <name evidence="9" type="ORF">GGD50_006002</name>
</gene>
<dbReference type="PROSITE" id="PS50928">
    <property type="entry name" value="ABC_TM1"/>
    <property type="match status" value="1"/>
</dbReference>
<keyword evidence="4 7" id="KW-0812">Transmembrane</keyword>
<sequence>MATIEDVKNDSRRGQGARNAMILRAAAVGQSWIGLVSLALVWELFARSGLVTPFQLPTLTSVLGTIYTSALSGELWQSVQLTLYRTMSGFLIASTLGIALGVLMARNRTIRWFFDPLISIMFPVPKIVFLPIVILWLGFGDTTKIFMIVIDAFLPVLTATIAATSTVQRDLVWSAKSMGASRTELVREVLLPASMPQILTGLQVALPLSLIICIVTEMLTAGGGLGADMINASRFSNSKALFAGIVEVAVVGFVLIKLLAVARKHLLRWHPETAPPATV</sequence>
<dbReference type="Pfam" id="PF00528">
    <property type="entry name" value="BPD_transp_1"/>
    <property type="match status" value="1"/>
</dbReference>
<dbReference type="GO" id="GO:0005886">
    <property type="term" value="C:plasma membrane"/>
    <property type="evidence" value="ECO:0007669"/>
    <property type="project" value="UniProtKB-SubCell"/>
</dbReference>
<evidence type="ECO:0000313" key="9">
    <source>
        <dbReference type="EMBL" id="MBB5577350.1"/>
    </source>
</evidence>
<reference evidence="9 10" key="1">
    <citation type="submission" date="2020-08" db="EMBL/GenBank/DDBJ databases">
        <title>Genomic Encyclopedia of Type Strains, Phase IV (KMG-V): Genome sequencing to study the core and pangenomes of soil and plant-associated prokaryotes.</title>
        <authorList>
            <person name="Whitman W."/>
        </authorList>
    </citation>
    <scope>NUCLEOTIDE SEQUENCE [LARGE SCALE GENOMIC DNA]</scope>
    <source>
        <strain evidence="9 10">SEMIA 4064</strain>
    </source>
</reference>
<keyword evidence="10" id="KW-1185">Reference proteome</keyword>
<dbReference type="Proteomes" id="UP000549882">
    <property type="component" value="Unassembled WGS sequence"/>
</dbReference>
<evidence type="ECO:0000256" key="7">
    <source>
        <dbReference type="RuleBase" id="RU363032"/>
    </source>
</evidence>
<feature type="transmembrane region" description="Helical" evidence="7">
    <location>
        <begin position="240"/>
        <end position="260"/>
    </location>
</feature>
<name>A0A7W8XXS5_9HYPH</name>
<proteinExistence type="inferred from homology"/>
<evidence type="ECO:0000256" key="5">
    <source>
        <dbReference type="ARBA" id="ARBA00022989"/>
    </source>
</evidence>
<keyword evidence="6 7" id="KW-0472">Membrane</keyword>
<protein>
    <submittedName>
        <fullName evidence="9">ABC-type nitrate/sulfonate/bicarbonate transport system permease component</fullName>
    </submittedName>
</protein>
<dbReference type="InterPro" id="IPR035906">
    <property type="entry name" value="MetI-like_sf"/>
</dbReference>
<feature type="transmembrane region" description="Helical" evidence="7">
    <location>
        <begin position="21"/>
        <end position="42"/>
    </location>
</feature>
<evidence type="ECO:0000256" key="1">
    <source>
        <dbReference type="ARBA" id="ARBA00004651"/>
    </source>
</evidence>
<feature type="transmembrane region" description="Helical" evidence="7">
    <location>
        <begin position="198"/>
        <end position="220"/>
    </location>
</feature>
<dbReference type="SUPFAM" id="SSF161098">
    <property type="entry name" value="MetI-like"/>
    <property type="match status" value="1"/>
</dbReference>
<dbReference type="EMBL" id="JACHBI010000019">
    <property type="protein sequence ID" value="MBB5577350.1"/>
    <property type="molecule type" value="Genomic_DNA"/>
</dbReference>
<keyword evidence="3" id="KW-1003">Cell membrane</keyword>
<organism evidence="9 10">
    <name type="scientific">Rhizobium paranaense</name>
    <dbReference type="NCBI Taxonomy" id="1650438"/>
    <lineage>
        <taxon>Bacteria</taxon>
        <taxon>Pseudomonadati</taxon>
        <taxon>Pseudomonadota</taxon>
        <taxon>Alphaproteobacteria</taxon>
        <taxon>Hyphomicrobiales</taxon>
        <taxon>Rhizobiaceae</taxon>
        <taxon>Rhizobium/Agrobacterium group</taxon>
        <taxon>Rhizobium</taxon>
    </lineage>
</organism>